<dbReference type="AlphaFoldDB" id="A0A392U134"/>
<keyword evidence="2" id="KW-1185">Reference proteome</keyword>
<proteinExistence type="predicted"/>
<dbReference type="GO" id="GO:0004386">
    <property type="term" value="F:helicase activity"/>
    <property type="evidence" value="ECO:0007669"/>
    <property type="project" value="UniProtKB-KW"/>
</dbReference>
<reference evidence="1 2" key="1">
    <citation type="journal article" date="2018" name="Front. Plant Sci.">
        <title>Red Clover (Trifolium pratense) and Zigzag Clover (T. medium) - A Picture of Genomic Similarities and Differences.</title>
        <authorList>
            <person name="Dluhosova J."/>
            <person name="Istvanek J."/>
            <person name="Nedelnik J."/>
            <person name="Repkova J."/>
        </authorList>
    </citation>
    <scope>NUCLEOTIDE SEQUENCE [LARGE SCALE GENOMIC DNA]</scope>
    <source>
        <strain evidence="2">cv. 10/8</strain>
        <tissue evidence="1">Leaf</tissue>
    </source>
</reference>
<sequence>MYSLGWEAGGEAWAWQRRLWVWEEEILGECQTLLHNLFLQTQSSDLWQWQPDPVKG</sequence>
<organism evidence="1 2">
    <name type="scientific">Trifolium medium</name>
    <dbReference type="NCBI Taxonomy" id="97028"/>
    <lineage>
        <taxon>Eukaryota</taxon>
        <taxon>Viridiplantae</taxon>
        <taxon>Streptophyta</taxon>
        <taxon>Embryophyta</taxon>
        <taxon>Tracheophyta</taxon>
        <taxon>Spermatophyta</taxon>
        <taxon>Magnoliopsida</taxon>
        <taxon>eudicotyledons</taxon>
        <taxon>Gunneridae</taxon>
        <taxon>Pentapetalae</taxon>
        <taxon>rosids</taxon>
        <taxon>fabids</taxon>
        <taxon>Fabales</taxon>
        <taxon>Fabaceae</taxon>
        <taxon>Papilionoideae</taxon>
        <taxon>50 kb inversion clade</taxon>
        <taxon>NPAAA clade</taxon>
        <taxon>Hologalegina</taxon>
        <taxon>IRL clade</taxon>
        <taxon>Trifolieae</taxon>
        <taxon>Trifolium</taxon>
    </lineage>
</organism>
<keyword evidence="1" id="KW-0067">ATP-binding</keyword>
<accession>A0A392U134</accession>
<evidence type="ECO:0000313" key="1">
    <source>
        <dbReference type="EMBL" id="MCI66106.1"/>
    </source>
</evidence>
<dbReference type="Proteomes" id="UP000265520">
    <property type="component" value="Unassembled WGS sequence"/>
</dbReference>
<feature type="non-terminal residue" evidence="1">
    <location>
        <position position="56"/>
    </location>
</feature>
<keyword evidence="1" id="KW-0547">Nucleotide-binding</keyword>
<keyword evidence="1" id="KW-0347">Helicase</keyword>
<dbReference type="EMBL" id="LXQA010688784">
    <property type="protein sequence ID" value="MCI66106.1"/>
    <property type="molecule type" value="Genomic_DNA"/>
</dbReference>
<protein>
    <submittedName>
        <fullName evidence="1">Helicase-like protein</fullName>
    </submittedName>
</protein>
<comment type="caution">
    <text evidence="1">The sequence shown here is derived from an EMBL/GenBank/DDBJ whole genome shotgun (WGS) entry which is preliminary data.</text>
</comment>
<evidence type="ECO:0000313" key="2">
    <source>
        <dbReference type="Proteomes" id="UP000265520"/>
    </source>
</evidence>
<keyword evidence="1" id="KW-0378">Hydrolase</keyword>
<name>A0A392U134_9FABA</name>